<proteinExistence type="predicted"/>
<dbReference type="Proteomes" id="UP000663870">
    <property type="component" value="Unassembled WGS sequence"/>
</dbReference>
<organism evidence="2 3">
    <name type="scientific">Rotaria sordida</name>
    <dbReference type="NCBI Taxonomy" id="392033"/>
    <lineage>
        <taxon>Eukaryota</taxon>
        <taxon>Metazoa</taxon>
        <taxon>Spiralia</taxon>
        <taxon>Gnathifera</taxon>
        <taxon>Rotifera</taxon>
        <taxon>Eurotatoria</taxon>
        <taxon>Bdelloidea</taxon>
        <taxon>Philodinida</taxon>
        <taxon>Philodinidae</taxon>
        <taxon>Rotaria</taxon>
    </lineage>
</organism>
<name>A0A816BYB7_9BILA</name>
<protein>
    <submittedName>
        <fullName evidence="2">Uncharacterized protein</fullName>
    </submittedName>
</protein>
<sequence>MQIWKELFSTQLLDILSVKQCPILIGVMRRSAGEKGWSLIFEYEFKLLFKDDILIRIQENSTREIFLRELIIFKEVCDDNEELLKLKEKN</sequence>
<dbReference type="EMBL" id="CAJNOH010004803">
    <property type="protein sequence ID" value="CAF1380687.1"/>
    <property type="molecule type" value="Genomic_DNA"/>
</dbReference>
<evidence type="ECO:0000313" key="3">
    <source>
        <dbReference type="Proteomes" id="UP000663870"/>
    </source>
</evidence>
<dbReference type="EMBL" id="CAJNOL010006259">
    <property type="protein sequence ID" value="CAF1615971.1"/>
    <property type="molecule type" value="Genomic_DNA"/>
</dbReference>
<evidence type="ECO:0000313" key="2">
    <source>
        <dbReference type="EMBL" id="CAF1615971.1"/>
    </source>
</evidence>
<gene>
    <name evidence="2" type="ORF">JXQ802_LOCUS49984</name>
    <name evidence="1" type="ORF">PYM288_LOCUS33837</name>
</gene>
<keyword evidence="3" id="KW-1185">Reference proteome</keyword>
<dbReference type="AlphaFoldDB" id="A0A816BYB7"/>
<comment type="caution">
    <text evidence="2">The sequence shown here is derived from an EMBL/GenBank/DDBJ whole genome shotgun (WGS) entry which is preliminary data.</text>
</comment>
<dbReference type="Proteomes" id="UP000663854">
    <property type="component" value="Unassembled WGS sequence"/>
</dbReference>
<accession>A0A816BYB7</accession>
<evidence type="ECO:0000313" key="1">
    <source>
        <dbReference type="EMBL" id="CAF1380687.1"/>
    </source>
</evidence>
<reference evidence="2" key="1">
    <citation type="submission" date="2021-02" db="EMBL/GenBank/DDBJ databases">
        <authorList>
            <person name="Nowell W R."/>
        </authorList>
    </citation>
    <scope>NUCLEOTIDE SEQUENCE</scope>
</reference>